<dbReference type="Pfam" id="PF08212">
    <property type="entry name" value="Lipocalin_2"/>
    <property type="match status" value="1"/>
</dbReference>
<comment type="caution">
    <text evidence="4">The sequence shown here is derived from an EMBL/GenBank/DDBJ whole genome shotgun (WGS) entry which is preliminary data.</text>
</comment>
<evidence type="ECO:0000259" key="3">
    <source>
        <dbReference type="Pfam" id="PF08212"/>
    </source>
</evidence>
<comment type="subcellular location">
    <subcellularLocation>
        <location evidence="2">Cell outer membrane</location>
    </subcellularLocation>
</comment>
<proteinExistence type="inferred from homology"/>
<keyword evidence="2" id="KW-0998">Cell outer membrane</keyword>
<dbReference type="PANTHER" id="PTHR10612">
    <property type="entry name" value="APOLIPOPROTEIN D"/>
    <property type="match status" value="1"/>
</dbReference>
<keyword evidence="2" id="KW-0472">Membrane</keyword>
<reference evidence="4" key="1">
    <citation type="journal article" date="2014" name="Int. J. Syst. Evol. Microbiol.">
        <title>Complete genome sequence of Corynebacterium casei LMG S-19264T (=DSM 44701T), isolated from a smear-ripened cheese.</title>
        <authorList>
            <consortium name="US DOE Joint Genome Institute (JGI-PGF)"/>
            <person name="Walter F."/>
            <person name="Albersmeier A."/>
            <person name="Kalinowski J."/>
            <person name="Ruckert C."/>
        </authorList>
    </citation>
    <scope>NUCLEOTIDE SEQUENCE</scope>
    <source>
        <strain evidence="4">CGMCC 1.12726</strain>
    </source>
</reference>
<dbReference type="GO" id="GO:0006950">
    <property type="term" value="P:response to stress"/>
    <property type="evidence" value="ECO:0007669"/>
    <property type="project" value="UniProtKB-ARBA"/>
</dbReference>
<dbReference type="PANTHER" id="PTHR10612:SF34">
    <property type="entry name" value="APOLIPOPROTEIN D"/>
    <property type="match status" value="1"/>
</dbReference>
<feature type="domain" description="Lipocalin/cytosolic fatty-acid binding" evidence="3">
    <location>
        <begin position="35"/>
        <end position="176"/>
    </location>
</feature>
<dbReference type="EMBL" id="BMFO01000003">
    <property type="protein sequence ID" value="GGF95644.1"/>
    <property type="molecule type" value="Genomic_DNA"/>
</dbReference>
<comment type="function">
    <text evidence="2">Involved in the storage or transport of lipids necessary for membrane maintenance under stressful conditions. Displays a binding preference for lysophospholipids.</text>
</comment>
<sequence length="185" mass="20653">MAKFLAVIAVIGISLALFGVANAGKPVPLTSSAVVDLERYMGRWWVIAHIPYFAEKGKVATADVYALKPDGKIDNVFVYRKRFGEPERRMQATARVYPGSNNNHWQVRFWGGLIRAQLLILEVSPDYRWALIGNPDRSMAWVFAREPVMSDAQLAELTARFAAYGYDPADLVRVPQTPSQLPASN</sequence>
<dbReference type="GO" id="GO:0009279">
    <property type="term" value="C:cell outer membrane"/>
    <property type="evidence" value="ECO:0007669"/>
    <property type="project" value="UniProtKB-SubCell"/>
</dbReference>
<protein>
    <recommendedName>
        <fullName evidence="2">Outer membrane lipoprotein Blc</fullName>
    </recommendedName>
</protein>
<comment type="subunit">
    <text evidence="2">Homodimer.</text>
</comment>
<keyword evidence="5" id="KW-1185">Reference proteome</keyword>
<keyword evidence="2 4" id="KW-0449">Lipoprotein</keyword>
<dbReference type="PIRSF" id="PIRSF036893">
    <property type="entry name" value="Lipocalin_ApoD"/>
    <property type="match status" value="1"/>
</dbReference>
<accession>A0A917CR87</accession>
<dbReference type="RefSeq" id="WP_229730226.1">
    <property type="nucleotide sequence ID" value="NZ_BMFO01000003.1"/>
</dbReference>
<dbReference type="PROSITE" id="PS00213">
    <property type="entry name" value="LIPOCALIN"/>
    <property type="match status" value="1"/>
</dbReference>
<dbReference type="InterPro" id="IPR022272">
    <property type="entry name" value="Lipocalin_CS"/>
</dbReference>
<name>A0A917CR87_9GAMM</name>
<organism evidence="4 5">
    <name type="scientific">Arenimonas maotaiensis</name>
    <dbReference type="NCBI Taxonomy" id="1446479"/>
    <lineage>
        <taxon>Bacteria</taxon>
        <taxon>Pseudomonadati</taxon>
        <taxon>Pseudomonadota</taxon>
        <taxon>Gammaproteobacteria</taxon>
        <taxon>Lysobacterales</taxon>
        <taxon>Lysobacteraceae</taxon>
        <taxon>Arenimonas</taxon>
    </lineage>
</organism>
<evidence type="ECO:0000256" key="2">
    <source>
        <dbReference type="PIRNR" id="PIRNR036893"/>
    </source>
</evidence>
<dbReference type="Proteomes" id="UP000632858">
    <property type="component" value="Unassembled WGS sequence"/>
</dbReference>
<evidence type="ECO:0000313" key="5">
    <source>
        <dbReference type="Proteomes" id="UP000632858"/>
    </source>
</evidence>
<evidence type="ECO:0000313" key="4">
    <source>
        <dbReference type="EMBL" id="GGF95644.1"/>
    </source>
</evidence>
<dbReference type="CDD" id="cd19438">
    <property type="entry name" value="lipocalin_Blc-like"/>
    <property type="match status" value="1"/>
</dbReference>
<dbReference type="InterPro" id="IPR000566">
    <property type="entry name" value="Lipocln_cytosolic_FA-bd_dom"/>
</dbReference>
<dbReference type="SUPFAM" id="SSF50814">
    <property type="entry name" value="Lipocalins"/>
    <property type="match status" value="1"/>
</dbReference>
<dbReference type="InterPro" id="IPR047202">
    <property type="entry name" value="Lipocalin_Blc-like_dom"/>
</dbReference>
<dbReference type="AlphaFoldDB" id="A0A917CR87"/>
<dbReference type="GO" id="GO:0008289">
    <property type="term" value="F:lipid binding"/>
    <property type="evidence" value="ECO:0007669"/>
    <property type="project" value="UniProtKB-UniRule"/>
</dbReference>
<evidence type="ECO:0000256" key="1">
    <source>
        <dbReference type="ARBA" id="ARBA00006889"/>
    </source>
</evidence>
<reference evidence="4" key="2">
    <citation type="submission" date="2020-09" db="EMBL/GenBank/DDBJ databases">
        <authorList>
            <person name="Sun Q."/>
            <person name="Zhou Y."/>
        </authorList>
    </citation>
    <scope>NUCLEOTIDE SEQUENCE</scope>
    <source>
        <strain evidence="4">CGMCC 1.12726</strain>
    </source>
</reference>
<dbReference type="InterPro" id="IPR012674">
    <property type="entry name" value="Calycin"/>
</dbReference>
<gene>
    <name evidence="4" type="ORF">GCM10010960_16620</name>
</gene>
<keyword evidence="2" id="KW-0446">Lipid-binding</keyword>
<dbReference type="InterPro" id="IPR022271">
    <property type="entry name" value="Lipocalin_ApoD"/>
</dbReference>
<comment type="similarity">
    <text evidence="1 2">Belongs to the calycin superfamily. Lipocalin family.</text>
</comment>
<dbReference type="Gene3D" id="2.40.128.20">
    <property type="match status" value="1"/>
</dbReference>